<keyword evidence="3" id="KW-1015">Disulfide bond</keyword>
<dbReference type="GO" id="GO:0005319">
    <property type="term" value="F:lipid transporter activity"/>
    <property type="evidence" value="ECO:0000318"/>
    <property type="project" value="GO_Central"/>
</dbReference>
<dbReference type="Pfam" id="PF01347">
    <property type="entry name" value="Vitellogenin_N"/>
    <property type="match status" value="1"/>
</dbReference>
<proteinExistence type="predicted"/>
<dbReference type="SUPFAM" id="SSF56968">
    <property type="entry name" value="Lipovitellin-phosvitin complex, beta-sheet shell regions"/>
    <property type="match status" value="2"/>
</dbReference>
<keyword evidence="9" id="KW-1185">Reference proteome</keyword>
<dbReference type="SMR" id="B3S1T7"/>
<dbReference type="EMBL" id="DS985247">
    <property type="protein sequence ID" value="EDV23033.1"/>
    <property type="molecule type" value="Genomic_DNA"/>
</dbReference>
<comment type="caution">
    <text evidence="5">Lacks conserved residue(s) required for the propagation of feature annotation.</text>
</comment>
<dbReference type="STRING" id="10228.B3S1T7"/>
<dbReference type="Gene3D" id="2.20.50.20">
    <property type="entry name" value="Lipovitellin. Chain A, domain 3"/>
    <property type="match status" value="1"/>
</dbReference>
<dbReference type="PANTHER" id="PTHR23345:SF15">
    <property type="entry name" value="VITELLOGENIN 1-RELATED"/>
    <property type="match status" value="1"/>
</dbReference>
<dbReference type="InterPro" id="IPR015819">
    <property type="entry name" value="Lipid_transp_b-sht_shell"/>
</dbReference>
<evidence type="ECO:0000256" key="1">
    <source>
        <dbReference type="ARBA" id="ARBA00022729"/>
    </source>
</evidence>
<dbReference type="InterPro" id="IPR015816">
    <property type="entry name" value="Vitellinogen_b-sht_N"/>
</dbReference>
<dbReference type="InterPro" id="IPR011030">
    <property type="entry name" value="Lipovitellin_superhlx_dom"/>
</dbReference>
<dbReference type="InParanoid" id="B3S1T7"/>
<sequence length="1322" mass="148764">MLSSSHWKAATTIHKDTNILKPGYLYSYEYEGDTASGIYATSDKFAGLMFKAKANIGIPSNNLRKTYLKLERMQVFSFNGTWPQSSSSQYQPVKVSDTFLKHIHQPVTFDYENGRVGNIYAQRDETDEAINIKRGVINLFHLPGLKSIQKHPQIVRDLEEGIEGKCESIYHVQESSPQNWIIVKARNMNNCSCCPSRQRSIWNLRNQSCETQQSKFLRSNVVTRYQLNSQNKPQYDIEAVETEASHVFSPFRGDKGSAMTVIRQKLKRTSQKQQSIPLPGNLVSRGPIGFQFWPLSITDNPAEPNLNAKEEALKMLEKIAAKSESEGTDPIPYYFIHLINALRGLSQTELRNIYQNRIRNPKERQWLLDALTSIGNSESMVLLGQLISSKILSEKDAPHIFIRIPMAQNVTEPMVESLLTVCKLPEVRNSIAMHRSCWLAYGSSIFKMCNSTYNWKNCPTKYVQVLHTSLNKVTSNKDKLLCLKAIGNAGSPSSLPVLAQKINQTSLSQDERVAAIYAMRRIAIIEPKEVISTLLPIHLSHSENTEIRIASVVVIFDTKPSLAVLELVADGVRKEMDQQVASFVYSHLVAVSSNKLKCSQELASNAYLVLKTLKPIGNMFQSRSYLVSAYSKILKMGSAIDVKMIYDSKTKEPRSVCVKFISDALSYTTSTMELSKFITKISNVNSTFYLKYFGDEVYFDTFNSTSIIEIISQLQRQSKSANGTAFYPRSTDLLYGSMGLVSSAISSGIKIKSRVSHEVSLIFRTTADISTGEFDIYLQPYQQEKTLVKHSLNIYNYVRVQAQQPRYTSITESKLLNPTKFPASCYEISPDGRKLCLEALYYRPTRNSPWLPFTGPMQSRIWIKPSSEPRPIHISYRHLPSSDKMIRKSMLAVQFLSRYQRELHIKYDGHTQMASYRLTASDRSQGGKQITVGCVMIQFPVNMSMPLSIHMGYNCSYDQVVIACNKQQNSTVFQVSGKTIGTTLYVNKISDMMAPYTPTDLAVITRNYTNRYYPTVDIATDAFTPQQFTLTARAILTMDYTDKQTNKPSSPIQESKRGATCLVDIGTVKTFNNATYHYLNPGDCPLTLATDCSGNGRFTISEELNGVQKIVKLTFSTHVIILKPNRVVLVDNEKVIVNTNRPYNDPSRLFTITLRKEPVHTYVIVNVKNHFIVTYGEISTKITYTAKPSYPVCGMCGYATQPKGLNAGYNAIKEWIQPSASCHGGCPLKLTPKVAKVGSQVCFTSRPTLKCKPGCTPTGSLAVPHHLFCPDAVAEKDLTKQYISNQQTFNYELLRTSSTRVVPTIISEDYKCQCSPLCDLMH</sequence>
<dbReference type="OrthoDB" id="5956066at2759"/>
<dbReference type="InterPro" id="IPR015817">
    <property type="entry name" value="Vitellinogen_open_b-sht_sub1"/>
</dbReference>
<gene>
    <name evidence="8" type="ORF">TRIADDRAFT_57880</name>
</gene>
<dbReference type="PhylomeDB" id="B3S1T7"/>
<evidence type="ECO:0000256" key="3">
    <source>
        <dbReference type="ARBA" id="ARBA00023157"/>
    </source>
</evidence>
<dbReference type="Pfam" id="PF00094">
    <property type="entry name" value="VWD"/>
    <property type="match status" value="1"/>
</dbReference>
<dbReference type="KEGG" id="tad:TRIADDRAFT_57880"/>
<evidence type="ECO:0000313" key="9">
    <source>
        <dbReference type="Proteomes" id="UP000009022"/>
    </source>
</evidence>
<feature type="domain" description="VWFD" evidence="7">
    <location>
        <begin position="1059"/>
        <end position="1243"/>
    </location>
</feature>
<evidence type="ECO:0000313" key="8">
    <source>
        <dbReference type="EMBL" id="EDV23033.1"/>
    </source>
</evidence>
<organism evidence="8 9">
    <name type="scientific">Trichoplax adhaerens</name>
    <name type="common">Trichoplax reptans</name>
    <dbReference type="NCBI Taxonomy" id="10228"/>
    <lineage>
        <taxon>Eukaryota</taxon>
        <taxon>Metazoa</taxon>
        <taxon>Placozoa</taxon>
        <taxon>Uniplacotomia</taxon>
        <taxon>Trichoplacea</taxon>
        <taxon>Trichoplacidae</taxon>
        <taxon>Trichoplax</taxon>
    </lineage>
</organism>
<dbReference type="InterPro" id="IPR001747">
    <property type="entry name" value="Vitellogenin_N"/>
</dbReference>
<dbReference type="PANTHER" id="PTHR23345">
    <property type="entry name" value="VITELLOGENIN-RELATED"/>
    <property type="match status" value="1"/>
</dbReference>
<keyword evidence="4" id="KW-0325">Glycoprotein</keyword>
<evidence type="ECO:0000259" key="7">
    <source>
        <dbReference type="PROSITE" id="PS51233"/>
    </source>
</evidence>
<dbReference type="HOGENOM" id="CLU_259792_0_0_1"/>
<dbReference type="Gene3D" id="2.20.80.10">
    <property type="entry name" value="Lipovitellin-phosvitin complex, chain A, domain 4"/>
    <property type="match status" value="1"/>
</dbReference>
<dbReference type="SMART" id="SM00638">
    <property type="entry name" value="LPD_N"/>
    <property type="match status" value="1"/>
</dbReference>
<dbReference type="InterPro" id="IPR001846">
    <property type="entry name" value="VWF_type-D"/>
</dbReference>
<dbReference type="Gene3D" id="2.30.230.10">
    <property type="entry name" value="Lipovitellin, beta-sheet shell regions, chain A"/>
    <property type="match status" value="1"/>
</dbReference>
<dbReference type="SUPFAM" id="SSF48431">
    <property type="entry name" value="Lipovitellin-phosvitin complex, superhelical domain"/>
    <property type="match status" value="1"/>
</dbReference>
<protein>
    <recommendedName>
        <fullName evidence="10">Vitellogenin domain-containing protein</fullName>
    </recommendedName>
</protein>
<evidence type="ECO:0000256" key="2">
    <source>
        <dbReference type="ARBA" id="ARBA00022761"/>
    </source>
</evidence>
<keyword evidence="2" id="KW-0758">Storage protein</keyword>
<evidence type="ECO:0008006" key="10">
    <source>
        <dbReference type="Google" id="ProtNLM"/>
    </source>
</evidence>
<dbReference type="InterPro" id="IPR050733">
    <property type="entry name" value="Vitellogenin/Apolipophorin"/>
</dbReference>
<dbReference type="PROSITE" id="PS51211">
    <property type="entry name" value="VITELLOGENIN"/>
    <property type="match status" value="1"/>
</dbReference>
<accession>B3S1T7</accession>
<evidence type="ECO:0000256" key="4">
    <source>
        <dbReference type="ARBA" id="ARBA00023180"/>
    </source>
</evidence>
<dbReference type="CTD" id="6755156"/>
<dbReference type="RefSeq" id="XP_002113943.1">
    <property type="nucleotide sequence ID" value="XM_002113907.1"/>
</dbReference>
<dbReference type="GeneID" id="6755156"/>
<keyword evidence="1" id="KW-0732">Signal</keyword>
<evidence type="ECO:0000259" key="6">
    <source>
        <dbReference type="PROSITE" id="PS51211"/>
    </source>
</evidence>
<evidence type="ECO:0000256" key="5">
    <source>
        <dbReference type="PROSITE-ProRule" id="PRU00557"/>
    </source>
</evidence>
<dbReference type="Proteomes" id="UP000009022">
    <property type="component" value="Unassembled WGS sequence"/>
</dbReference>
<dbReference type="Gene3D" id="1.25.10.20">
    <property type="entry name" value="Vitellinogen, superhelical"/>
    <property type="match status" value="1"/>
</dbReference>
<feature type="domain" description="Vitellogenin" evidence="6">
    <location>
        <begin position="20"/>
        <end position="656"/>
    </location>
</feature>
<dbReference type="eggNOG" id="KOG4338">
    <property type="taxonomic scope" value="Eukaryota"/>
</dbReference>
<name>B3S1T7_TRIAD</name>
<dbReference type="PROSITE" id="PS51233">
    <property type="entry name" value="VWFD"/>
    <property type="match status" value="1"/>
</dbReference>
<reference evidence="8 9" key="1">
    <citation type="journal article" date="2008" name="Nature">
        <title>The Trichoplax genome and the nature of placozoans.</title>
        <authorList>
            <person name="Srivastava M."/>
            <person name="Begovic E."/>
            <person name="Chapman J."/>
            <person name="Putnam N.H."/>
            <person name="Hellsten U."/>
            <person name="Kawashima T."/>
            <person name="Kuo A."/>
            <person name="Mitros T."/>
            <person name="Salamov A."/>
            <person name="Carpenter M.L."/>
            <person name="Signorovitch A.Y."/>
            <person name="Moreno M.A."/>
            <person name="Kamm K."/>
            <person name="Grimwood J."/>
            <person name="Schmutz J."/>
            <person name="Shapiro H."/>
            <person name="Grigoriev I.V."/>
            <person name="Buss L.W."/>
            <person name="Schierwater B."/>
            <person name="Dellaporta S.L."/>
            <person name="Rokhsar D.S."/>
        </authorList>
    </citation>
    <scope>NUCLEOTIDE SEQUENCE [LARGE SCALE GENOMIC DNA]</scope>
    <source>
        <strain evidence="8 9">Grell-BS-1999</strain>
    </source>
</reference>